<proteinExistence type="predicted"/>
<name>A0A2H3TJ28_FUSOX</name>
<evidence type="ECO:0000313" key="2">
    <source>
        <dbReference type="EMBL" id="SCO87685.1"/>
    </source>
</evidence>
<dbReference type="OrthoDB" id="5102144at2759"/>
<dbReference type="EMBL" id="FMJY01000007">
    <property type="protein sequence ID" value="SCO87685.1"/>
    <property type="molecule type" value="Genomic_DNA"/>
</dbReference>
<gene>
    <name evidence="2" type="ORF">FRV6_11812</name>
</gene>
<feature type="compositionally biased region" description="Low complexity" evidence="1">
    <location>
        <begin position="321"/>
        <end position="335"/>
    </location>
</feature>
<evidence type="ECO:0000256" key="1">
    <source>
        <dbReference type="SAM" id="MobiDB-lite"/>
    </source>
</evidence>
<dbReference type="AlphaFoldDB" id="A0A2H3TJ28"/>
<dbReference type="Proteomes" id="UP000219369">
    <property type="component" value="Unassembled WGS sequence"/>
</dbReference>
<dbReference type="VEuPathDB" id="FungiDB:FOZG_17173"/>
<dbReference type="VEuPathDB" id="FungiDB:FOXG_15592"/>
<dbReference type="VEuPathDB" id="FungiDB:FOMG_16437"/>
<evidence type="ECO:0000313" key="3">
    <source>
        <dbReference type="Proteomes" id="UP000219369"/>
    </source>
</evidence>
<sequence length="365" mass="39993">MASSEPGAKSLRTKALALARNISEAWFTVVASDDKTDLQELRLLLARHNGWLSDLQEEGKAIREDKTICIQRKRTRSPSPHAERKRHCEQIEPSEPSDTVACSTTPEIYYSTDTNGSVDALRPKPGEVYCAYHEQSQRHLAAVILPLTDPGSIGILGTMETLGLSKNVPNCVVFNVNSRRLEWRDGYGDGEPSSHARKYPVIYFTGRRFPQNEAAGWVSAGDLRVLDEQSLRPSDVPFYRAVRAYLERRTLCQTFRARLGDPDTPLIESSKVLRSYDGSSFCPGAPLAAPNVYLMGPDKSRFSMGQSSCASASQTASASASQTASASASQTASAAPNKPQPFLPTGDAKHVEPARFLSPDGIRYR</sequence>
<feature type="region of interest" description="Disordered" evidence="1">
    <location>
        <begin position="321"/>
        <end position="352"/>
    </location>
</feature>
<reference evidence="3" key="1">
    <citation type="submission" date="2016-09" db="EMBL/GenBank/DDBJ databases">
        <authorList>
            <person name="Guldener U."/>
        </authorList>
    </citation>
    <scope>NUCLEOTIDE SEQUENCE [LARGE SCALE GENOMIC DNA]</scope>
    <source>
        <strain evidence="3">V64-1</strain>
    </source>
</reference>
<accession>A0A2H3TJ28</accession>
<organism evidence="2 3">
    <name type="scientific">Fusarium oxysporum</name>
    <name type="common">Fusarium vascular wilt</name>
    <dbReference type="NCBI Taxonomy" id="5507"/>
    <lineage>
        <taxon>Eukaryota</taxon>
        <taxon>Fungi</taxon>
        <taxon>Dikarya</taxon>
        <taxon>Ascomycota</taxon>
        <taxon>Pezizomycotina</taxon>
        <taxon>Sordariomycetes</taxon>
        <taxon>Hypocreomycetidae</taxon>
        <taxon>Hypocreales</taxon>
        <taxon>Nectriaceae</taxon>
        <taxon>Fusarium</taxon>
        <taxon>Fusarium oxysporum species complex</taxon>
    </lineage>
</organism>
<protein>
    <submittedName>
        <fullName evidence="2">Uncharacterized protein</fullName>
    </submittedName>
</protein>
<dbReference type="VEuPathDB" id="FungiDB:HZS61_017892"/>